<comment type="caution">
    <text evidence="5">The sequence shown here is derived from an EMBL/GenBank/DDBJ whole genome shotgun (WGS) entry which is preliminary data.</text>
</comment>
<feature type="domain" description="Aminopeptidase P N-terminal" evidence="4">
    <location>
        <begin position="2"/>
        <end position="112"/>
    </location>
</feature>
<dbReference type="InterPro" id="IPR029149">
    <property type="entry name" value="Creatin/AminoP/Spt16_N"/>
</dbReference>
<feature type="non-terminal residue" evidence="5">
    <location>
        <position position="112"/>
    </location>
</feature>
<dbReference type="SUPFAM" id="SSF53092">
    <property type="entry name" value="Creatinase/prolidase N-terminal domain"/>
    <property type="match status" value="1"/>
</dbReference>
<name>X0WME4_9ZZZZ</name>
<dbReference type="SMART" id="SM01011">
    <property type="entry name" value="AMP_N"/>
    <property type="match status" value="1"/>
</dbReference>
<dbReference type="GO" id="GO:0005739">
    <property type="term" value="C:mitochondrion"/>
    <property type="evidence" value="ECO:0007669"/>
    <property type="project" value="TreeGrafter"/>
</dbReference>
<protein>
    <recommendedName>
        <fullName evidence="4">Aminopeptidase P N-terminal domain-containing protein</fullName>
    </recommendedName>
</protein>
<evidence type="ECO:0000256" key="3">
    <source>
        <dbReference type="ARBA" id="ARBA00022801"/>
    </source>
</evidence>
<dbReference type="PANTHER" id="PTHR43226:SF4">
    <property type="entry name" value="XAA-PRO AMINOPEPTIDASE 3"/>
    <property type="match status" value="1"/>
</dbReference>
<dbReference type="AlphaFoldDB" id="X0WME4"/>
<evidence type="ECO:0000256" key="1">
    <source>
        <dbReference type="ARBA" id="ARBA00008766"/>
    </source>
</evidence>
<dbReference type="Gene3D" id="3.40.350.10">
    <property type="entry name" value="Creatinase/prolidase N-terminal domain"/>
    <property type="match status" value="1"/>
</dbReference>
<evidence type="ECO:0000313" key="5">
    <source>
        <dbReference type="EMBL" id="GAG31815.1"/>
    </source>
</evidence>
<dbReference type="EMBL" id="BARS01040083">
    <property type="protein sequence ID" value="GAG31815.1"/>
    <property type="molecule type" value="Genomic_DNA"/>
</dbReference>
<accession>X0WME4</accession>
<dbReference type="InterPro" id="IPR007865">
    <property type="entry name" value="Aminopep_P_N"/>
</dbReference>
<keyword evidence="3" id="KW-0378">Hydrolase</keyword>
<dbReference type="GO" id="GO:0006508">
    <property type="term" value="P:proteolysis"/>
    <property type="evidence" value="ECO:0007669"/>
    <property type="project" value="TreeGrafter"/>
</dbReference>
<keyword evidence="2" id="KW-0479">Metal-binding</keyword>
<comment type="similarity">
    <text evidence="1">Belongs to the peptidase M24B family.</text>
</comment>
<dbReference type="PANTHER" id="PTHR43226">
    <property type="entry name" value="XAA-PRO AMINOPEPTIDASE 3"/>
    <property type="match status" value="1"/>
</dbReference>
<sequence>MYNSNIYERRRIRLLDQLEADSLVVLFSSTISTHNHGIPFPFHQNSDFYYLTGFDEPSACAVLEKSGNGKFSYTLFCLPKNKEQERWQGYRAGPEEAINTYGASQSYPAEML</sequence>
<reference evidence="5" key="1">
    <citation type="journal article" date="2014" name="Front. Microbiol.">
        <title>High frequency of phylogenetically diverse reductive dehalogenase-homologous genes in deep subseafloor sedimentary metagenomes.</title>
        <authorList>
            <person name="Kawai M."/>
            <person name="Futagami T."/>
            <person name="Toyoda A."/>
            <person name="Takaki Y."/>
            <person name="Nishi S."/>
            <person name="Hori S."/>
            <person name="Arai W."/>
            <person name="Tsubouchi T."/>
            <person name="Morono Y."/>
            <person name="Uchiyama I."/>
            <person name="Ito T."/>
            <person name="Fujiyama A."/>
            <person name="Inagaki F."/>
            <person name="Takami H."/>
        </authorList>
    </citation>
    <scope>NUCLEOTIDE SEQUENCE</scope>
    <source>
        <strain evidence="5">Expedition CK06-06</strain>
    </source>
</reference>
<proteinExistence type="inferred from homology"/>
<organism evidence="5">
    <name type="scientific">marine sediment metagenome</name>
    <dbReference type="NCBI Taxonomy" id="412755"/>
    <lineage>
        <taxon>unclassified sequences</taxon>
        <taxon>metagenomes</taxon>
        <taxon>ecological metagenomes</taxon>
    </lineage>
</organism>
<gene>
    <name evidence="5" type="ORF">S01H1_61149</name>
</gene>
<evidence type="ECO:0000259" key="4">
    <source>
        <dbReference type="SMART" id="SM01011"/>
    </source>
</evidence>
<dbReference type="InterPro" id="IPR052433">
    <property type="entry name" value="X-Pro_dipept-like"/>
</dbReference>
<dbReference type="GO" id="GO:0070006">
    <property type="term" value="F:metalloaminopeptidase activity"/>
    <property type="evidence" value="ECO:0007669"/>
    <property type="project" value="InterPro"/>
</dbReference>
<dbReference type="Pfam" id="PF05195">
    <property type="entry name" value="AMP_N"/>
    <property type="match status" value="1"/>
</dbReference>
<evidence type="ECO:0000256" key="2">
    <source>
        <dbReference type="ARBA" id="ARBA00022723"/>
    </source>
</evidence>
<dbReference type="GO" id="GO:0030145">
    <property type="term" value="F:manganese ion binding"/>
    <property type="evidence" value="ECO:0007669"/>
    <property type="project" value="InterPro"/>
</dbReference>